<dbReference type="Gene3D" id="1.10.110.10">
    <property type="entry name" value="Plant lipid-transfer and hydrophobic proteins"/>
    <property type="match status" value="1"/>
</dbReference>
<gene>
    <name evidence="6" type="ORF">LLUT_LOCUS17824</name>
</gene>
<accession>A0AAV1X4U2</accession>
<dbReference type="AlphaFoldDB" id="A0AAV1X4U2"/>
<dbReference type="InterPro" id="IPR016140">
    <property type="entry name" value="Bifunc_inhib/LTP/seed_store"/>
</dbReference>
<dbReference type="PRINTS" id="PR00382">
    <property type="entry name" value="LIPIDTRNSFER"/>
</dbReference>
<keyword evidence="4" id="KW-0732">Signal</keyword>
<dbReference type="Proteomes" id="UP001497480">
    <property type="component" value="Unassembled WGS sequence"/>
</dbReference>
<comment type="similarity">
    <text evidence="1 3">Belongs to the plant LTP family.</text>
</comment>
<evidence type="ECO:0000256" key="4">
    <source>
        <dbReference type="SAM" id="SignalP"/>
    </source>
</evidence>
<dbReference type="InterPro" id="IPR000528">
    <property type="entry name" value="Plant_nsLTP"/>
</dbReference>
<dbReference type="EMBL" id="CAXHTB010000012">
    <property type="protein sequence ID" value="CAL0316764.1"/>
    <property type="molecule type" value="Genomic_DNA"/>
</dbReference>
<sequence length="115" mass="12195">MRNTFVGFLTLVAIMLLIVEPGQSLVCNDLRTQIAPCITYITAKGGNAPSSECCSGVRAIVSSAPTSSDRRNACECLKGVVGAISGVKDNLLNSLFQKCNAAVKFFTSKNMNCKT</sequence>
<dbReference type="SUPFAM" id="SSF47699">
    <property type="entry name" value="Bifunctional inhibitor/lipid-transfer protein/seed storage 2S albumin"/>
    <property type="match status" value="1"/>
</dbReference>
<organism evidence="6 7">
    <name type="scientific">Lupinus luteus</name>
    <name type="common">European yellow lupine</name>
    <dbReference type="NCBI Taxonomy" id="3873"/>
    <lineage>
        <taxon>Eukaryota</taxon>
        <taxon>Viridiplantae</taxon>
        <taxon>Streptophyta</taxon>
        <taxon>Embryophyta</taxon>
        <taxon>Tracheophyta</taxon>
        <taxon>Spermatophyta</taxon>
        <taxon>Magnoliopsida</taxon>
        <taxon>eudicotyledons</taxon>
        <taxon>Gunneridae</taxon>
        <taxon>Pentapetalae</taxon>
        <taxon>rosids</taxon>
        <taxon>fabids</taxon>
        <taxon>Fabales</taxon>
        <taxon>Fabaceae</taxon>
        <taxon>Papilionoideae</taxon>
        <taxon>50 kb inversion clade</taxon>
        <taxon>genistoids sensu lato</taxon>
        <taxon>core genistoids</taxon>
        <taxon>Genisteae</taxon>
        <taxon>Lupinus</taxon>
    </lineage>
</organism>
<dbReference type="GO" id="GO:0006869">
    <property type="term" value="P:lipid transport"/>
    <property type="evidence" value="ECO:0007669"/>
    <property type="project" value="InterPro"/>
</dbReference>
<evidence type="ECO:0000259" key="5">
    <source>
        <dbReference type="SMART" id="SM00499"/>
    </source>
</evidence>
<proteinExistence type="inferred from homology"/>
<feature type="domain" description="Bifunctional inhibitor/plant lipid transfer protein/seed storage helical" evidence="5">
    <location>
        <begin position="27"/>
        <end position="113"/>
    </location>
</feature>
<evidence type="ECO:0000313" key="6">
    <source>
        <dbReference type="EMBL" id="CAL0316764.1"/>
    </source>
</evidence>
<evidence type="ECO:0000256" key="3">
    <source>
        <dbReference type="RuleBase" id="RU000628"/>
    </source>
</evidence>
<name>A0AAV1X4U2_LUPLU</name>
<evidence type="ECO:0000256" key="1">
    <source>
        <dbReference type="ARBA" id="ARBA00009748"/>
    </source>
</evidence>
<reference evidence="6 7" key="1">
    <citation type="submission" date="2024-03" db="EMBL/GenBank/DDBJ databases">
        <authorList>
            <person name="Martinez-Hernandez J."/>
        </authorList>
    </citation>
    <scope>NUCLEOTIDE SEQUENCE [LARGE SCALE GENOMIC DNA]</scope>
</reference>
<dbReference type="GO" id="GO:0008289">
    <property type="term" value="F:lipid binding"/>
    <property type="evidence" value="ECO:0007669"/>
    <property type="project" value="UniProtKB-KW"/>
</dbReference>
<comment type="caution">
    <text evidence="6">The sequence shown here is derived from an EMBL/GenBank/DDBJ whole genome shotgun (WGS) entry which is preliminary data.</text>
</comment>
<evidence type="ECO:0000313" key="7">
    <source>
        <dbReference type="Proteomes" id="UP001497480"/>
    </source>
</evidence>
<dbReference type="Pfam" id="PF00234">
    <property type="entry name" value="Tryp_alpha_amyl"/>
    <property type="match status" value="1"/>
</dbReference>
<dbReference type="PANTHER" id="PTHR33076">
    <property type="entry name" value="NON-SPECIFIC LIPID-TRANSFER PROTEIN 2-RELATED"/>
    <property type="match status" value="1"/>
</dbReference>
<keyword evidence="3" id="KW-0813">Transport</keyword>
<feature type="chain" id="PRO_5043572932" description="Non-specific lipid-transfer protein" evidence="4">
    <location>
        <begin position="25"/>
        <end position="115"/>
    </location>
</feature>
<dbReference type="SMART" id="SM00499">
    <property type="entry name" value="AAI"/>
    <property type="match status" value="1"/>
</dbReference>
<comment type="function">
    <text evidence="3">Plant non-specific lipid-transfer proteins transfer phospholipids as well as galactolipids across membranes. May play a role in wax or cutin deposition in the cell walls of expanding epidermal cells and certain secretory tissues.</text>
</comment>
<keyword evidence="3" id="KW-0446">Lipid-binding</keyword>
<dbReference type="CDD" id="cd01960">
    <property type="entry name" value="nsLTP1"/>
    <property type="match status" value="1"/>
</dbReference>
<keyword evidence="7" id="KW-1185">Reference proteome</keyword>
<feature type="signal peptide" evidence="4">
    <location>
        <begin position="1"/>
        <end position="24"/>
    </location>
</feature>
<dbReference type="InterPro" id="IPR036312">
    <property type="entry name" value="Bifun_inhib/LTP/seed_sf"/>
</dbReference>
<evidence type="ECO:0000256" key="2">
    <source>
        <dbReference type="ARBA" id="ARBA00023157"/>
    </source>
</evidence>
<keyword evidence="2" id="KW-1015">Disulfide bond</keyword>
<protein>
    <recommendedName>
        <fullName evidence="3">Non-specific lipid-transfer protein</fullName>
    </recommendedName>
</protein>